<dbReference type="InterPro" id="IPR017439">
    <property type="entry name" value="Amidohydrolase"/>
</dbReference>
<reference evidence="4 5" key="1">
    <citation type="submission" date="2020-08" db="EMBL/GenBank/DDBJ databases">
        <title>Genome public.</title>
        <authorList>
            <person name="Liu C."/>
            <person name="Sun Q."/>
        </authorList>
    </citation>
    <scope>NUCLEOTIDE SEQUENCE [LARGE SCALE GENOMIC DNA]</scope>
    <source>
        <strain evidence="4 5">NSJ-26</strain>
    </source>
</reference>
<dbReference type="GO" id="GO:0019877">
    <property type="term" value="P:diaminopimelate biosynthetic process"/>
    <property type="evidence" value="ECO:0007669"/>
    <property type="project" value="UniProtKB-ARBA"/>
</dbReference>
<feature type="binding site" evidence="2">
    <location>
        <position position="100"/>
    </location>
    <ligand>
        <name>Mn(2+)</name>
        <dbReference type="ChEBI" id="CHEBI:29035"/>
        <label>2</label>
    </ligand>
</feature>
<accession>A0A926F179</accession>
<comment type="caution">
    <text evidence="4">The sequence shown here is derived from an EMBL/GenBank/DDBJ whole genome shotgun (WGS) entry which is preliminary data.</text>
</comment>
<feature type="binding site" evidence="2">
    <location>
        <position position="136"/>
    </location>
    <ligand>
        <name>Mn(2+)</name>
        <dbReference type="ChEBI" id="CHEBI:29035"/>
        <label>2</label>
    </ligand>
</feature>
<dbReference type="Gene3D" id="3.30.70.360">
    <property type="match status" value="1"/>
</dbReference>
<evidence type="ECO:0000259" key="3">
    <source>
        <dbReference type="Pfam" id="PF07687"/>
    </source>
</evidence>
<feature type="domain" description="Peptidase M20 dimerisation" evidence="3">
    <location>
        <begin position="189"/>
        <end position="281"/>
    </location>
</feature>
<feature type="binding site" evidence="2">
    <location>
        <position position="162"/>
    </location>
    <ligand>
        <name>Mn(2+)</name>
        <dbReference type="ChEBI" id="CHEBI:29035"/>
        <label>2</label>
    </ligand>
</feature>
<dbReference type="GO" id="GO:0046872">
    <property type="term" value="F:metal ion binding"/>
    <property type="evidence" value="ECO:0007669"/>
    <property type="project" value="UniProtKB-KW"/>
</dbReference>
<dbReference type="PIRSF" id="PIRSF005962">
    <property type="entry name" value="Pept_M20D_amidohydro"/>
    <property type="match status" value="1"/>
</dbReference>
<organism evidence="4 5">
    <name type="scientific">Wansuia hejianensis</name>
    <dbReference type="NCBI Taxonomy" id="2763667"/>
    <lineage>
        <taxon>Bacteria</taxon>
        <taxon>Bacillati</taxon>
        <taxon>Bacillota</taxon>
        <taxon>Clostridia</taxon>
        <taxon>Lachnospirales</taxon>
        <taxon>Lachnospiraceae</taxon>
        <taxon>Wansuia</taxon>
    </lineage>
</organism>
<feature type="binding site" evidence="2">
    <location>
        <position position="102"/>
    </location>
    <ligand>
        <name>Mn(2+)</name>
        <dbReference type="ChEBI" id="CHEBI:29035"/>
        <label>2</label>
    </ligand>
</feature>
<evidence type="ECO:0000313" key="5">
    <source>
        <dbReference type="Proteomes" id="UP000601522"/>
    </source>
</evidence>
<dbReference type="EMBL" id="JACRTK010000001">
    <property type="protein sequence ID" value="MBC8590089.1"/>
    <property type="molecule type" value="Genomic_DNA"/>
</dbReference>
<comment type="cofactor">
    <cofactor evidence="2">
        <name>Mn(2+)</name>
        <dbReference type="ChEBI" id="CHEBI:29035"/>
    </cofactor>
    <text evidence="2">The Mn(2+) ion enhances activity.</text>
</comment>
<dbReference type="PANTHER" id="PTHR11014">
    <property type="entry name" value="PEPTIDASE M20 FAMILY MEMBER"/>
    <property type="match status" value="1"/>
</dbReference>
<dbReference type="GO" id="GO:0050118">
    <property type="term" value="F:N-acetyldiaminopimelate deacetylase activity"/>
    <property type="evidence" value="ECO:0007669"/>
    <property type="project" value="UniProtKB-ARBA"/>
</dbReference>
<evidence type="ECO:0000256" key="2">
    <source>
        <dbReference type="PIRSR" id="PIRSR005962-1"/>
    </source>
</evidence>
<dbReference type="NCBIfam" id="TIGR01891">
    <property type="entry name" value="amidohydrolases"/>
    <property type="match status" value="1"/>
</dbReference>
<dbReference type="FunFam" id="3.30.70.360:FF:000001">
    <property type="entry name" value="N-acetyldiaminopimelate deacetylase"/>
    <property type="match status" value="1"/>
</dbReference>
<feature type="binding site" evidence="2">
    <location>
        <position position="365"/>
    </location>
    <ligand>
        <name>Mn(2+)</name>
        <dbReference type="ChEBI" id="CHEBI:29035"/>
        <label>2</label>
    </ligand>
</feature>
<dbReference type="InterPro" id="IPR011650">
    <property type="entry name" value="Peptidase_M20_dimer"/>
</dbReference>
<dbReference type="InterPro" id="IPR002933">
    <property type="entry name" value="Peptidase_M20"/>
</dbReference>
<dbReference type="SUPFAM" id="SSF55031">
    <property type="entry name" value="Bacterial exopeptidase dimerisation domain"/>
    <property type="match status" value="1"/>
</dbReference>
<evidence type="ECO:0000256" key="1">
    <source>
        <dbReference type="ARBA" id="ARBA00022801"/>
    </source>
</evidence>
<keyword evidence="2" id="KW-0464">Manganese</keyword>
<keyword evidence="5" id="KW-1185">Reference proteome</keyword>
<keyword evidence="2" id="KW-0479">Metal-binding</keyword>
<gene>
    <name evidence="4" type="ORF">H8689_02915</name>
</gene>
<dbReference type="Pfam" id="PF01546">
    <property type="entry name" value="Peptidase_M20"/>
    <property type="match status" value="1"/>
</dbReference>
<dbReference type="Gene3D" id="3.40.630.10">
    <property type="entry name" value="Zn peptidases"/>
    <property type="match status" value="1"/>
</dbReference>
<dbReference type="PANTHER" id="PTHR11014:SF63">
    <property type="entry name" value="METALLOPEPTIDASE, PUTATIVE (AFU_ORTHOLOGUE AFUA_6G09600)-RELATED"/>
    <property type="match status" value="1"/>
</dbReference>
<proteinExistence type="predicted"/>
<dbReference type="RefSeq" id="WP_249322918.1">
    <property type="nucleotide sequence ID" value="NZ_JACRTK010000001.1"/>
</dbReference>
<dbReference type="InterPro" id="IPR036264">
    <property type="entry name" value="Bact_exopeptidase_dim_dom"/>
</dbReference>
<dbReference type="Pfam" id="PF07687">
    <property type="entry name" value="M20_dimer"/>
    <property type="match status" value="1"/>
</dbReference>
<keyword evidence="1" id="KW-0378">Hydrolase</keyword>
<dbReference type="CDD" id="cd03886">
    <property type="entry name" value="M20_Acy1"/>
    <property type="match status" value="1"/>
</dbReference>
<protein>
    <submittedName>
        <fullName evidence="4">Amidohydrolase</fullName>
    </submittedName>
</protein>
<dbReference type="SUPFAM" id="SSF53187">
    <property type="entry name" value="Zn-dependent exopeptidases"/>
    <property type="match status" value="1"/>
</dbReference>
<evidence type="ECO:0000313" key="4">
    <source>
        <dbReference type="EMBL" id="MBC8590089.1"/>
    </source>
</evidence>
<name>A0A926F179_9FIRM</name>
<sequence>MDIYGEVKGLTKDLKVWRRTLHRIPELGLVLPKTSEYICKELDSMGIKYKRLLGGSGVVGIIEGTMEGKTLAIRADMDGLPIKEETGLEFSSLNECMHACGHDGHMAALLGTAKFLNNNRNKFRGNVKLIFQPGEEYPGGAKKMIEEGVLENPKVDRIIGAHMGQLSGEVKFGDIGVKYGPMMASMDRFYIKLIGKGCHGAYPHLGIDPIVMAGQLISLIQEIKSREIAATDPAVISICRINGGFNQNIIPEKVELEGTVRCLNKDTQLFIQDRIEKAIKSIVDFYGGDYEYEYEFKYPPVINDSKTTEDFERIIKESRLKDNIIRIKEPLMGGEDMSYYLQQVPGTFFYLSNIKAVNGQKYDHHNSKFDIDEDELWKVVYAFSIYAINYLNS</sequence>
<dbReference type="Proteomes" id="UP000601522">
    <property type="component" value="Unassembled WGS sequence"/>
</dbReference>
<dbReference type="AlphaFoldDB" id="A0A926F179"/>